<dbReference type="GO" id="GO:0003735">
    <property type="term" value="F:structural constituent of ribosome"/>
    <property type="evidence" value="ECO:0007669"/>
    <property type="project" value="InterPro"/>
</dbReference>
<dbReference type="AlphaFoldDB" id="A0A839PNX3"/>
<proteinExistence type="inferred from homology"/>
<sequence length="320" mass="34553">MAVVTMRQLLESGVHFGHQTRRWNPKMKRFIMTERNGIYIIDLQQSLTYINNAYEFVKETVAHGGTVLFVGTKKQAQEPIAEQATRVGMPYVNHRWLGGMLTNFQTISKRLTRLKELEELDFDDVAGSGYTKKELLILRREKDKLAKTLGGIRSMGKVPSAVWIVDTKKEHLAVDEARKLGLPVIAILDTNCDPDEVDYKIPGNDDAIRSVTLLTRVVADAVAEGLVQRSGGRSGEAQVEEPLAEWERELYADAAEAPGAPAADAAEAPVAAEAVADAAVDADATEQAADATADAPAESTDDAPAADAEAQPASAGAEQA</sequence>
<dbReference type="GO" id="GO:0006412">
    <property type="term" value="P:translation"/>
    <property type="evidence" value="ECO:0007669"/>
    <property type="project" value="UniProtKB-UniRule"/>
</dbReference>
<comment type="caution">
    <text evidence="7">The sequence shown here is derived from an EMBL/GenBank/DDBJ whole genome shotgun (WGS) entry which is preliminary data.</text>
</comment>
<organism evidence="7 8">
    <name type="scientific">Terracoccus luteus</name>
    <dbReference type="NCBI Taxonomy" id="53356"/>
    <lineage>
        <taxon>Bacteria</taxon>
        <taxon>Bacillati</taxon>
        <taxon>Actinomycetota</taxon>
        <taxon>Actinomycetes</taxon>
        <taxon>Micrococcales</taxon>
        <taxon>Intrasporangiaceae</taxon>
        <taxon>Terracoccus</taxon>
    </lineage>
</organism>
<evidence type="ECO:0000256" key="6">
    <source>
        <dbReference type="SAM" id="MobiDB-lite"/>
    </source>
</evidence>
<comment type="similarity">
    <text evidence="1 5">Belongs to the universal ribosomal protein uS2 family.</text>
</comment>
<dbReference type="SUPFAM" id="SSF52313">
    <property type="entry name" value="Ribosomal protein S2"/>
    <property type="match status" value="1"/>
</dbReference>
<reference evidence="7 8" key="1">
    <citation type="submission" date="2020-08" db="EMBL/GenBank/DDBJ databases">
        <title>Genomic Encyclopedia of Type Strains, Phase IV (KMG-V): Genome sequencing to study the core and pangenomes of soil and plant-associated prokaryotes.</title>
        <authorList>
            <person name="Whitman W."/>
        </authorList>
    </citation>
    <scope>NUCLEOTIDE SEQUENCE [LARGE SCALE GENOMIC DNA]</scope>
    <source>
        <strain evidence="7 8">B3ACCR2</strain>
    </source>
</reference>
<dbReference type="EMBL" id="JACHVT010000001">
    <property type="protein sequence ID" value="MBB2985217.1"/>
    <property type="molecule type" value="Genomic_DNA"/>
</dbReference>
<keyword evidence="3 5" id="KW-0687">Ribonucleoprotein</keyword>
<evidence type="ECO:0000313" key="8">
    <source>
        <dbReference type="Proteomes" id="UP000590811"/>
    </source>
</evidence>
<evidence type="ECO:0000256" key="5">
    <source>
        <dbReference type="HAMAP-Rule" id="MF_00291"/>
    </source>
</evidence>
<evidence type="ECO:0000256" key="4">
    <source>
        <dbReference type="ARBA" id="ARBA00035256"/>
    </source>
</evidence>
<evidence type="ECO:0000313" key="7">
    <source>
        <dbReference type="EMBL" id="MBB2985217.1"/>
    </source>
</evidence>
<name>A0A839PNX3_9MICO</name>
<dbReference type="Proteomes" id="UP000590811">
    <property type="component" value="Unassembled WGS sequence"/>
</dbReference>
<dbReference type="Gene3D" id="3.40.50.10490">
    <property type="entry name" value="Glucose-6-phosphate isomerase like protein, domain 1"/>
    <property type="match status" value="1"/>
</dbReference>
<feature type="region of interest" description="Disordered" evidence="6">
    <location>
        <begin position="257"/>
        <end position="320"/>
    </location>
</feature>
<dbReference type="Gene3D" id="1.10.287.610">
    <property type="entry name" value="Helix hairpin bin"/>
    <property type="match status" value="1"/>
</dbReference>
<evidence type="ECO:0000256" key="1">
    <source>
        <dbReference type="ARBA" id="ARBA00006242"/>
    </source>
</evidence>
<protein>
    <recommendedName>
        <fullName evidence="4 5">Small ribosomal subunit protein uS2</fullName>
    </recommendedName>
</protein>
<dbReference type="InterPro" id="IPR018130">
    <property type="entry name" value="Ribosomal_uS2_CS"/>
</dbReference>
<dbReference type="NCBIfam" id="TIGR01011">
    <property type="entry name" value="rpsB_bact"/>
    <property type="match status" value="1"/>
</dbReference>
<dbReference type="RefSeq" id="WP_184507479.1">
    <property type="nucleotide sequence ID" value="NZ_JACHVT010000001.1"/>
</dbReference>
<dbReference type="PANTHER" id="PTHR12534">
    <property type="entry name" value="30S RIBOSOMAL PROTEIN S2 PROKARYOTIC AND ORGANELLAR"/>
    <property type="match status" value="1"/>
</dbReference>
<dbReference type="InterPro" id="IPR005706">
    <property type="entry name" value="Ribosomal_uS2_bac/mit/plastid"/>
</dbReference>
<dbReference type="Pfam" id="PF00318">
    <property type="entry name" value="Ribosomal_S2"/>
    <property type="match status" value="1"/>
</dbReference>
<dbReference type="InterPro" id="IPR001865">
    <property type="entry name" value="Ribosomal_uS2"/>
</dbReference>
<dbReference type="CDD" id="cd01425">
    <property type="entry name" value="RPS2"/>
    <property type="match status" value="1"/>
</dbReference>
<dbReference type="FunFam" id="1.10.287.610:FF:000001">
    <property type="entry name" value="30S ribosomal protein S2"/>
    <property type="match status" value="1"/>
</dbReference>
<evidence type="ECO:0000256" key="3">
    <source>
        <dbReference type="ARBA" id="ARBA00023274"/>
    </source>
</evidence>
<dbReference type="PRINTS" id="PR00395">
    <property type="entry name" value="RIBOSOMALS2"/>
</dbReference>
<evidence type="ECO:0000256" key="2">
    <source>
        <dbReference type="ARBA" id="ARBA00022980"/>
    </source>
</evidence>
<dbReference type="InterPro" id="IPR023591">
    <property type="entry name" value="Ribosomal_uS2_flav_dom_sf"/>
</dbReference>
<dbReference type="HAMAP" id="MF_00291_B">
    <property type="entry name" value="Ribosomal_uS2_B"/>
    <property type="match status" value="1"/>
</dbReference>
<keyword evidence="2 5" id="KW-0689">Ribosomal protein</keyword>
<dbReference type="GO" id="GO:0022627">
    <property type="term" value="C:cytosolic small ribosomal subunit"/>
    <property type="evidence" value="ECO:0007669"/>
    <property type="project" value="TreeGrafter"/>
</dbReference>
<gene>
    <name evidence="5" type="primary">rpsB</name>
    <name evidence="7" type="ORF">FHW14_000357</name>
</gene>
<dbReference type="PROSITE" id="PS00962">
    <property type="entry name" value="RIBOSOMAL_S2_1"/>
    <property type="match status" value="1"/>
</dbReference>
<dbReference type="PANTHER" id="PTHR12534:SF0">
    <property type="entry name" value="SMALL RIBOSOMAL SUBUNIT PROTEIN US2M"/>
    <property type="match status" value="1"/>
</dbReference>
<accession>A0A839PNX3</accession>